<dbReference type="AlphaFoldDB" id="A0AAQ1MBH8"/>
<accession>A0AAQ1MBH8</accession>
<comment type="caution">
    <text evidence="1">The sequence shown here is derived from an EMBL/GenBank/DDBJ whole genome shotgun (WGS) entry which is preliminary data.</text>
</comment>
<name>A0AAQ1MBH8_9FIRM</name>
<evidence type="ECO:0000313" key="2">
    <source>
        <dbReference type="Proteomes" id="UP000184089"/>
    </source>
</evidence>
<dbReference type="Proteomes" id="UP000184089">
    <property type="component" value="Unassembled WGS sequence"/>
</dbReference>
<dbReference type="RefSeq" id="WP_044992356.1">
    <property type="nucleotide sequence ID" value="NZ_FQVY01000001.1"/>
</dbReference>
<gene>
    <name evidence="1" type="ORF">SAMN05444424_0519</name>
</gene>
<reference evidence="2" key="1">
    <citation type="submission" date="2016-11" db="EMBL/GenBank/DDBJ databases">
        <authorList>
            <person name="Jaros S."/>
            <person name="Januszkiewicz K."/>
            <person name="Wedrychowicz H."/>
        </authorList>
    </citation>
    <scope>NUCLEOTIDE SEQUENCE [LARGE SCALE GENOMIC DNA]</scope>
    <source>
        <strain evidence="2">DSM 4029</strain>
    </source>
</reference>
<protein>
    <submittedName>
        <fullName evidence="1">Uncharacterized protein</fullName>
    </submittedName>
</protein>
<dbReference type="EMBL" id="FQVY01000001">
    <property type="protein sequence ID" value="SHF74123.1"/>
    <property type="molecule type" value="Genomic_DNA"/>
</dbReference>
<evidence type="ECO:0000313" key="1">
    <source>
        <dbReference type="EMBL" id="SHF74123.1"/>
    </source>
</evidence>
<organism evidence="1 2">
    <name type="scientific">Bittarella massiliensis</name>
    <name type="common">ex Durand et al. 2017</name>
    <dbReference type="NCBI Taxonomy" id="1720313"/>
    <lineage>
        <taxon>Bacteria</taxon>
        <taxon>Bacillati</taxon>
        <taxon>Bacillota</taxon>
        <taxon>Clostridia</taxon>
        <taxon>Eubacteriales</taxon>
        <taxon>Oscillospiraceae</taxon>
        <taxon>Bittarella (ex Durand et al. 2017)</taxon>
    </lineage>
</organism>
<sequence length="207" mass="23480">MDIREYLRAYRVIQNSGVLKPPCPRCGGEMENDNGENALSRHWDVYICSDCGREEALADIFEEEKPVEEWYAVRLLASSSEIPRKQNGYELDIVNKLEITDEDIDVILSMALDGGITHWYSKVEVVGEYLGKYTSDQISRGGILILHDMEDGKRYELTREKLLSGLQKYLQEHSAVICGQGIDTGEIDALEADRIVQLALFEEVIYG</sequence>
<proteinExistence type="predicted"/>